<evidence type="ECO:0008006" key="5">
    <source>
        <dbReference type="Google" id="ProtNLM"/>
    </source>
</evidence>
<feature type="transmembrane region" description="Helical" evidence="2">
    <location>
        <begin position="261"/>
        <end position="279"/>
    </location>
</feature>
<feature type="transmembrane region" description="Helical" evidence="2">
    <location>
        <begin position="140"/>
        <end position="156"/>
    </location>
</feature>
<feature type="transmembrane region" description="Helical" evidence="2">
    <location>
        <begin position="216"/>
        <end position="241"/>
    </location>
</feature>
<evidence type="ECO:0000313" key="3">
    <source>
        <dbReference type="EMBL" id="SNS30537.1"/>
    </source>
</evidence>
<keyword evidence="2" id="KW-0472">Membrane</keyword>
<feature type="compositionally biased region" description="Gly residues" evidence="1">
    <location>
        <begin position="387"/>
        <end position="401"/>
    </location>
</feature>
<dbReference type="EMBL" id="FZOU01000001">
    <property type="protein sequence ID" value="SNS30537.1"/>
    <property type="molecule type" value="Genomic_DNA"/>
</dbReference>
<feature type="transmembrane region" description="Helical" evidence="2">
    <location>
        <begin position="52"/>
        <end position="75"/>
    </location>
</feature>
<feature type="region of interest" description="Disordered" evidence="1">
    <location>
        <begin position="375"/>
        <end position="401"/>
    </location>
</feature>
<feature type="transmembrane region" description="Helical" evidence="2">
    <location>
        <begin position="185"/>
        <end position="204"/>
    </location>
</feature>
<feature type="transmembrane region" description="Helical" evidence="2">
    <location>
        <begin position="113"/>
        <end position="134"/>
    </location>
</feature>
<proteinExistence type="predicted"/>
<evidence type="ECO:0000256" key="2">
    <source>
        <dbReference type="SAM" id="Phobius"/>
    </source>
</evidence>
<feature type="transmembrane region" description="Helical" evidence="2">
    <location>
        <begin position="314"/>
        <end position="331"/>
    </location>
</feature>
<name>A0A239DDZ8_9BACT</name>
<sequence>MRIYPASSEEALRARKLLTEWTADGYLSKEQQQALEEETATDLRTTNIFLRLVLFVFTVIAVAAAVGLFFAIFLSRASQPATGFLLLIFAAVSYTAAEVLAEKGWYRHGIEEALAACSVGFLCSGLEMLFFSSVRASHEAQWIVSAVGAVVSLWIWRRFHLWYAFPAAMIFANYLPGFWTSSQAVQHLFVALLYVAGLVVFAPVRARHRFDYLEGAYSLAEAFLWLGLYLILNLQISQLGLMSLVGSPGMPGRLHQGSAGLFYWTTWVLIWCLPPLILARGVRLKDRLILAAGALTTILTFISNKPYLGWPRHTWDPMLLGVALAGVAIYLRRWLAQGPDGVRHGFTAARLSDRDRHAMSVGSSFLGLITPHSVTPAPQPAQPEVQFGGGRSGGGGASGDY</sequence>
<keyword evidence="4" id="KW-1185">Reference proteome</keyword>
<reference evidence="3 4" key="1">
    <citation type="submission" date="2017-06" db="EMBL/GenBank/DDBJ databases">
        <authorList>
            <person name="Kim H.J."/>
            <person name="Triplett B.A."/>
        </authorList>
    </citation>
    <scope>NUCLEOTIDE SEQUENCE [LARGE SCALE GENOMIC DNA]</scope>
    <source>
        <strain evidence="3 4">DSM 18704</strain>
    </source>
</reference>
<dbReference type="Proteomes" id="UP000198356">
    <property type="component" value="Unassembled WGS sequence"/>
</dbReference>
<gene>
    <name evidence="3" type="ORF">SAMN05421770_101420</name>
</gene>
<keyword evidence="2" id="KW-1133">Transmembrane helix</keyword>
<feature type="transmembrane region" description="Helical" evidence="2">
    <location>
        <begin position="288"/>
        <end position="308"/>
    </location>
</feature>
<accession>A0A239DDZ8</accession>
<protein>
    <recommendedName>
        <fullName evidence="5">DUF2157 domain-containing protein</fullName>
    </recommendedName>
</protein>
<organism evidence="3 4">
    <name type="scientific">Granulicella rosea</name>
    <dbReference type="NCBI Taxonomy" id="474952"/>
    <lineage>
        <taxon>Bacteria</taxon>
        <taxon>Pseudomonadati</taxon>
        <taxon>Acidobacteriota</taxon>
        <taxon>Terriglobia</taxon>
        <taxon>Terriglobales</taxon>
        <taxon>Acidobacteriaceae</taxon>
        <taxon>Granulicella</taxon>
    </lineage>
</organism>
<feature type="transmembrane region" description="Helical" evidence="2">
    <location>
        <begin position="161"/>
        <end position="179"/>
    </location>
</feature>
<keyword evidence="2" id="KW-0812">Transmembrane</keyword>
<dbReference type="OrthoDB" id="109824at2"/>
<dbReference type="AlphaFoldDB" id="A0A239DDZ8"/>
<evidence type="ECO:0000256" key="1">
    <source>
        <dbReference type="SAM" id="MobiDB-lite"/>
    </source>
</evidence>
<feature type="transmembrane region" description="Helical" evidence="2">
    <location>
        <begin position="81"/>
        <end position="101"/>
    </location>
</feature>
<evidence type="ECO:0000313" key="4">
    <source>
        <dbReference type="Proteomes" id="UP000198356"/>
    </source>
</evidence>
<dbReference type="RefSeq" id="WP_089406718.1">
    <property type="nucleotide sequence ID" value="NZ_FZOU01000001.1"/>
</dbReference>